<keyword evidence="2" id="KW-1185">Reference proteome</keyword>
<dbReference type="Proteomes" id="UP000076586">
    <property type="component" value="Unassembled WGS sequence"/>
</dbReference>
<comment type="caution">
    <text evidence="1">The sequence shown here is derived from an EMBL/GenBank/DDBJ whole genome shotgun (WGS) entry which is preliminary data.</text>
</comment>
<evidence type="ECO:0000313" key="2">
    <source>
        <dbReference type="Proteomes" id="UP000076586"/>
    </source>
</evidence>
<dbReference type="EMBL" id="BDCR01000004">
    <property type="protein sequence ID" value="GAT63944.1"/>
    <property type="molecule type" value="Genomic_DNA"/>
</dbReference>
<accession>A0A161L971</accession>
<reference evidence="2" key="2">
    <citation type="journal article" date="2017" name="Genome Announc.">
        <title>Draft genome sequence of Paludibacter jiangxiensis NM7(T), a propionate-producing fermentative bacterium.</title>
        <authorList>
            <person name="Qiu Y.-L."/>
            <person name="Tourlousse D.M."/>
            <person name="Matsuura N."/>
            <person name="Ohashi A."/>
            <person name="Sekiguchi Y."/>
        </authorList>
    </citation>
    <scope>NUCLEOTIDE SEQUENCE [LARGE SCALE GENOMIC DNA]</scope>
    <source>
        <strain evidence="2">NM7</strain>
    </source>
</reference>
<dbReference type="AlphaFoldDB" id="A0A161L971"/>
<evidence type="ECO:0000313" key="1">
    <source>
        <dbReference type="EMBL" id="GAT63944.1"/>
    </source>
</evidence>
<organism evidence="1 2">
    <name type="scientific">Paludibacter jiangxiensis</name>
    <dbReference type="NCBI Taxonomy" id="681398"/>
    <lineage>
        <taxon>Bacteria</taxon>
        <taxon>Pseudomonadati</taxon>
        <taxon>Bacteroidota</taxon>
        <taxon>Bacteroidia</taxon>
        <taxon>Bacteroidales</taxon>
        <taxon>Paludibacteraceae</taxon>
        <taxon>Paludibacter</taxon>
    </lineage>
</organism>
<proteinExistence type="predicted"/>
<dbReference type="RefSeq" id="WP_236714405.1">
    <property type="nucleotide sequence ID" value="NZ_BDCR01000004.1"/>
</dbReference>
<gene>
    <name evidence="1" type="ORF">PJIAN_4487</name>
</gene>
<evidence type="ECO:0008006" key="3">
    <source>
        <dbReference type="Google" id="ProtNLM"/>
    </source>
</evidence>
<sequence>MALLTSVSVTSMAANSKAISPQTVEATITGMVSKFGNNDLMVKGVRQTASFWTSQDGSEADFTRFCNDNYASTPEAKKALYSKLSTAFETLTGGYSTMDVHLKMPVHIDGPTITPVDEIFASYDVAAHFQDDMFANKIAFITMLNFPFYSLQEKNEAGKLWSREQWGYARMGDMFIERVPAALNQNISAASMAGENYIAEYNIMMGHLVNNKGEKLFPASMKLLSHWNLRDELKSDYADKKRGLEKQQMIYSVMKHIVDQSIPADVINNPAYEWNPYLNKTWKDGKEVTLAAEGNRRYNILLNQFKAQKAADAYSPLYPTYIQRSFDHGMEISSSEVEQLFTSYLSSPQVKEVAAVISKRLGRKLQPFDIWYDGFKARSVIPEDELTAKTQKLYPTAQAYGADMENILRKLGFSESEAHRIAQNVAIDPARGSGHAMGSESKSEKVRLRTRVGANGMDYKGYNIATHEFGHNVEQTISLHDVDDYMLHGIPNTAHTEALAFVFQKRDLDLLGYSGKVENLEVLQTLDTFWDVYEIMGVSLVDLHTWQWLYAHPDATATELRDAVVQCAKDVWNRFYAPVLGDEDSPILGIYSHMINDPLYLSNYPFGFLIQFQLEQHFTKETLASEIERIYSQGRFTPQIWMKGAVGKEISTQPLLDATEAALKKVARQ</sequence>
<name>A0A161L971_9BACT</name>
<reference evidence="2" key="1">
    <citation type="submission" date="2016-04" db="EMBL/GenBank/DDBJ databases">
        <title>Draft genome sequence of Paludibacter jiangxiensis strain NM7.</title>
        <authorList>
            <person name="Qiu Y."/>
            <person name="Matsuura N."/>
            <person name="Ohashi A."/>
            <person name="Tourlousse M.D."/>
            <person name="Sekiguchi Y."/>
        </authorList>
    </citation>
    <scope>NUCLEOTIDE SEQUENCE [LARGE SCALE GENOMIC DNA]</scope>
    <source>
        <strain evidence="2">NM7</strain>
    </source>
</reference>
<dbReference type="STRING" id="681398.PJIAN_4487"/>
<dbReference type="SUPFAM" id="SSF55486">
    <property type="entry name" value="Metalloproteases ('zincins'), catalytic domain"/>
    <property type="match status" value="1"/>
</dbReference>
<protein>
    <recommendedName>
        <fullName evidence="3">Oligoendopeptidase F</fullName>
    </recommendedName>
</protein>